<evidence type="ECO:0008006" key="3">
    <source>
        <dbReference type="Google" id="ProtNLM"/>
    </source>
</evidence>
<dbReference type="Pfam" id="PF14255">
    <property type="entry name" value="Zn_ribbon_21"/>
    <property type="match status" value="1"/>
</dbReference>
<dbReference type="PIRSF" id="PIRSF037225">
    <property type="entry name" value="UCP037225"/>
    <property type="match status" value="1"/>
</dbReference>
<gene>
    <name evidence="1" type="ORF">HMF8227_01345</name>
</gene>
<reference evidence="1 2" key="1">
    <citation type="submission" date="2018-05" db="EMBL/GenBank/DDBJ databases">
        <title>Salinimonas sp. HMF8227 Genome sequencing and assembly.</title>
        <authorList>
            <person name="Kang H."/>
            <person name="Kang J."/>
            <person name="Cha I."/>
            <person name="Kim H."/>
            <person name="Joh K."/>
        </authorList>
    </citation>
    <scope>NUCLEOTIDE SEQUENCE [LARGE SCALE GENOMIC DNA]</scope>
    <source>
        <strain evidence="1 2">HMF8227</strain>
    </source>
</reference>
<organism evidence="1 2">
    <name type="scientific">Saliniradius amylolyticus</name>
    <dbReference type="NCBI Taxonomy" id="2183582"/>
    <lineage>
        <taxon>Bacteria</taxon>
        <taxon>Pseudomonadati</taxon>
        <taxon>Pseudomonadota</taxon>
        <taxon>Gammaproteobacteria</taxon>
        <taxon>Alteromonadales</taxon>
        <taxon>Alteromonadaceae</taxon>
        <taxon>Saliniradius</taxon>
    </lineage>
</organism>
<dbReference type="InterPro" id="IPR025990">
    <property type="entry name" value="zinc_ribbon_bacterial"/>
</dbReference>
<evidence type="ECO:0000313" key="1">
    <source>
        <dbReference type="EMBL" id="AWL11823.1"/>
    </source>
</evidence>
<dbReference type="KEGG" id="salh:HMF8227_01345"/>
<dbReference type="Proteomes" id="UP000245728">
    <property type="component" value="Chromosome"/>
</dbReference>
<dbReference type="RefSeq" id="WP_109339441.1">
    <property type="nucleotide sequence ID" value="NZ_CP029347.1"/>
</dbReference>
<dbReference type="InterPro" id="IPR017143">
    <property type="entry name" value="UCP037225"/>
</dbReference>
<protein>
    <recommendedName>
        <fullName evidence="3">CPXCG motif-containing cysteine-rich protein</fullName>
    </recommendedName>
</protein>
<dbReference type="AlphaFoldDB" id="A0A2S2E2G5"/>
<proteinExistence type="predicted"/>
<name>A0A2S2E2G5_9ALTE</name>
<sequence>MHNQSQTIECPHCGHHLHIELDYSQGDQNYYEDCTNCCNPIHLQLHIDEEHKKLSVRIDGDDEQLY</sequence>
<keyword evidence="2" id="KW-1185">Reference proteome</keyword>
<dbReference type="EMBL" id="CP029347">
    <property type="protein sequence ID" value="AWL11823.1"/>
    <property type="molecule type" value="Genomic_DNA"/>
</dbReference>
<evidence type="ECO:0000313" key="2">
    <source>
        <dbReference type="Proteomes" id="UP000245728"/>
    </source>
</evidence>
<dbReference type="OrthoDB" id="9814566at2"/>
<accession>A0A2S2E2G5</accession>